<dbReference type="EMBL" id="LR900545">
    <property type="protein sequence ID" value="CAD7246065.1"/>
    <property type="molecule type" value="Genomic_DNA"/>
</dbReference>
<proteinExistence type="inferred from homology"/>
<dbReference type="OrthoDB" id="10066799at2759"/>
<dbReference type="AlphaFoldDB" id="A0A7R8X933"/>
<dbReference type="Proteomes" id="UP000677054">
    <property type="component" value="Unassembled WGS sequence"/>
</dbReference>
<gene>
    <name evidence="5" type="ORF">DSTB1V02_LOCUS5928</name>
</gene>
<keyword evidence="2" id="KW-0689">Ribosomal protein</keyword>
<reference evidence="5" key="1">
    <citation type="submission" date="2020-11" db="EMBL/GenBank/DDBJ databases">
        <authorList>
            <person name="Tran Van P."/>
        </authorList>
    </citation>
    <scope>NUCLEOTIDE SEQUENCE</scope>
</reference>
<evidence type="ECO:0000313" key="6">
    <source>
        <dbReference type="Proteomes" id="UP000677054"/>
    </source>
</evidence>
<feature type="compositionally biased region" description="Basic and acidic residues" evidence="4">
    <location>
        <begin position="78"/>
        <end position="92"/>
    </location>
</feature>
<evidence type="ECO:0000256" key="2">
    <source>
        <dbReference type="ARBA" id="ARBA00022980"/>
    </source>
</evidence>
<dbReference type="GO" id="GO:0070181">
    <property type="term" value="F:small ribosomal subunit rRNA binding"/>
    <property type="evidence" value="ECO:0007669"/>
    <property type="project" value="TreeGrafter"/>
</dbReference>
<dbReference type="EMBL" id="CAJPEV010001028">
    <property type="protein sequence ID" value="CAG0890258.1"/>
    <property type="molecule type" value="Genomic_DNA"/>
</dbReference>
<dbReference type="GO" id="GO:0005763">
    <property type="term" value="C:mitochondrial small ribosomal subunit"/>
    <property type="evidence" value="ECO:0007669"/>
    <property type="project" value="TreeGrafter"/>
</dbReference>
<keyword evidence="6" id="KW-1185">Reference proteome</keyword>
<evidence type="ECO:0000313" key="5">
    <source>
        <dbReference type="EMBL" id="CAD7246065.1"/>
    </source>
</evidence>
<accession>A0A7R8X933</accession>
<dbReference type="GO" id="GO:0003735">
    <property type="term" value="F:structural constituent of ribosome"/>
    <property type="evidence" value="ECO:0007669"/>
    <property type="project" value="InterPro"/>
</dbReference>
<evidence type="ECO:0000256" key="4">
    <source>
        <dbReference type="SAM" id="MobiDB-lite"/>
    </source>
</evidence>
<dbReference type="PANTHER" id="PTHR13479">
    <property type="entry name" value="30S RIBOSOMAL PROTEIN S18"/>
    <property type="match status" value="1"/>
</dbReference>
<comment type="similarity">
    <text evidence="1">Belongs to the bacterial ribosomal protein bS18 family.</text>
</comment>
<sequence length="200" mass="22471">MTSGGSRILVLLSRTKGTASLRAARSALVPAVITFNRPDSHSSTWVWHSTSQTISRRDFHGVSPLYTESRVGSSSTEANKEKQPESTDKDAIESNALPDLPDSCMENPYVREKIQCVLCKYNVPVNYKNVKLLAQFISPYTGMAYGRHITRLCIKQQERVEKAIETARATGLMAVALKEEMYLKDPKLFDPNKPVRPHRF</sequence>
<organism evidence="5">
    <name type="scientific">Darwinula stevensoni</name>
    <dbReference type="NCBI Taxonomy" id="69355"/>
    <lineage>
        <taxon>Eukaryota</taxon>
        <taxon>Metazoa</taxon>
        <taxon>Ecdysozoa</taxon>
        <taxon>Arthropoda</taxon>
        <taxon>Crustacea</taxon>
        <taxon>Oligostraca</taxon>
        <taxon>Ostracoda</taxon>
        <taxon>Podocopa</taxon>
        <taxon>Podocopida</taxon>
        <taxon>Darwinulocopina</taxon>
        <taxon>Darwinuloidea</taxon>
        <taxon>Darwinulidae</taxon>
        <taxon>Darwinula</taxon>
    </lineage>
</organism>
<evidence type="ECO:0008006" key="7">
    <source>
        <dbReference type="Google" id="ProtNLM"/>
    </source>
</evidence>
<dbReference type="InterPro" id="IPR036870">
    <property type="entry name" value="Ribosomal_bS18_sf"/>
</dbReference>
<protein>
    <recommendedName>
        <fullName evidence="7">Mitochondrial ribosomal protein S18C</fullName>
    </recommendedName>
</protein>
<evidence type="ECO:0000256" key="1">
    <source>
        <dbReference type="ARBA" id="ARBA00005589"/>
    </source>
</evidence>
<dbReference type="Gene3D" id="4.10.640.10">
    <property type="entry name" value="Ribosomal protein S18"/>
    <property type="match status" value="1"/>
</dbReference>
<dbReference type="Pfam" id="PF01084">
    <property type="entry name" value="Ribosomal_S18"/>
    <property type="match status" value="1"/>
</dbReference>
<dbReference type="SUPFAM" id="SSF46911">
    <property type="entry name" value="Ribosomal protein S18"/>
    <property type="match status" value="1"/>
</dbReference>
<dbReference type="GO" id="GO:0032543">
    <property type="term" value="P:mitochondrial translation"/>
    <property type="evidence" value="ECO:0007669"/>
    <property type="project" value="TreeGrafter"/>
</dbReference>
<dbReference type="PANTHER" id="PTHR13479:SF40">
    <property type="entry name" value="SMALL RIBOSOMAL SUBUNIT PROTEIN BS18M"/>
    <property type="match status" value="1"/>
</dbReference>
<evidence type="ECO:0000256" key="3">
    <source>
        <dbReference type="ARBA" id="ARBA00023274"/>
    </source>
</evidence>
<dbReference type="InterPro" id="IPR001648">
    <property type="entry name" value="Ribosomal_bS18"/>
</dbReference>
<keyword evidence="3" id="KW-0687">Ribonucleoprotein</keyword>
<name>A0A7R8X933_9CRUS</name>
<feature type="region of interest" description="Disordered" evidence="4">
    <location>
        <begin position="67"/>
        <end position="99"/>
    </location>
</feature>